<dbReference type="InterPro" id="IPR006638">
    <property type="entry name" value="Elp3/MiaA/NifB-like_rSAM"/>
</dbReference>
<proteinExistence type="predicted"/>
<evidence type="ECO:0000259" key="6">
    <source>
        <dbReference type="PROSITE" id="PS51332"/>
    </source>
</evidence>
<dbReference type="PROSITE" id="PS51918">
    <property type="entry name" value="RADICAL_SAM"/>
    <property type="match status" value="1"/>
</dbReference>
<evidence type="ECO:0000256" key="2">
    <source>
        <dbReference type="ARBA" id="ARBA00022691"/>
    </source>
</evidence>
<dbReference type="SUPFAM" id="SSF102114">
    <property type="entry name" value="Radical SAM enzymes"/>
    <property type="match status" value="1"/>
</dbReference>
<dbReference type="InterPro" id="IPR023404">
    <property type="entry name" value="rSAM_horseshoe"/>
</dbReference>
<dbReference type="InterPro" id="IPR058240">
    <property type="entry name" value="rSAM_sf"/>
</dbReference>
<feature type="domain" description="B12-binding" evidence="6">
    <location>
        <begin position="12"/>
        <end position="196"/>
    </location>
</feature>
<dbReference type="InterPro" id="IPR051198">
    <property type="entry name" value="BchE-like"/>
</dbReference>
<evidence type="ECO:0000256" key="1">
    <source>
        <dbReference type="ARBA" id="ARBA00001966"/>
    </source>
</evidence>
<evidence type="ECO:0000256" key="4">
    <source>
        <dbReference type="ARBA" id="ARBA00023004"/>
    </source>
</evidence>
<gene>
    <name evidence="8" type="ORF">PQJ61_01250</name>
</gene>
<keyword evidence="3" id="KW-0479">Metal-binding</keyword>
<dbReference type="InterPro" id="IPR007197">
    <property type="entry name" value="rSAM"/>
</dbReference>
<dbReference type="GO" id="GO:0003824">
    <property type="term" value="F:catalytic activity"/>
    <property type="evidence" value="ECO:0007669"/>
    <property type="project" value="InterPro"/>
</dbReference>
<dbReference type="AlphaFoldDB" id="A0AAJ1I9Y2"/>
<dbReference type="InterPro" id="IPR006158">
    <property type="entry name" value="Cobalamin-bd"/>
</dbReference>
<dbReference type="GO" id="GO:0046872">
    <property type="term" value="F:metal ion binding"/>
    <property type="evidence" value="ECO:0007669"/>
    <property type="project" value="UniProtKB-KW"/>
</dbReference>
<dbReference type="InterPro" id="IPR036724">
    <property type="entry name" value="Cobalamin-bd_sf"/>
</dbReference>
<dbReference type="SUPFAM" id="SSF52242">
    <property type="entry name" value="Cobalamin (vitamin B12)-binding domain"/>
    <property type="match status" value="1"/>
</dbReference>
<comment type="cofactor">
    <cofactor evidence="1">
        <name>[4Fe-4S] cluster</name>
        <dbReference type="ChEBI" id="CHEBI:49883"/>
    </cofactor>
</comment>
<dbReference type="Pfam" id="PF02310">
    <property type="entry name" value="B12-binding"/>
    <property type="match status" value="1"/>
</dbReference>
<keyword evidence="2" id="KW-0949">S-adenosyl-L-methionine</keyword>
<dbReference type="PANTHER" id="PTHR43409">
    <property type="entry name" value="ANAEROBIC MAGNESIUM-PROTOPORPHYRIN IX MONOMETHYL ESTER CYCLASE-RELATED"/>
    <property type="match status" value="1"/>
</dbReference>
<protein>
    <submittedName>
        <fullName evidence="8">Radical SAM protein</fullName>
    </submittedName>
</protein>
<dbReference type="EMBL" id="JAQQAL010000006">
    <property type="protein sequence ID" value="MDC7225370.1"/>
    <property type="molecule type" value="Genomic_DNA"/>
</dbReference>
<dbReference type="SFLD" id="SFLDS00029">
    <property type="entry name" value="Radical_SAM"/>
    <property type="match status" value="1"/>
</dbReference>
<reference evidence="8 9" key="1">
    <citation type="submission" date="2022-12" db="EMBL/GenBank/DDBJ databases">
        <title>Metagenome assembled genome from gulf of manar.</title>
        <authorList>
            <person name="Kohli P."/>
            <person name="Pk S."/>
            <person name="Venkata Ramana C."/>
            <person name="Sasikala C."/>
        </authorList>
    </citation>
    <scope>NUCLEOTIDE SEQUENCE [LARGE SCALE GENOMIC DNA]</scope>
    <source>
        <strain evidence="8">JB008</strain>
    </source>
</reference>
<name>A0AAJ1I9Y2_9SPIO</name>
<accession>A0AAJ1I9Y2</accession>
<dbReference type="GO" id="GO:0005829">
    <property type="term" value="C:cytosol"/>
    <property type="evidence" value="ECO:0007669"/>
    <property type="project" value="TreeGrafter"/>
</dbReference>
<evidence type="ECO:0000259" key="7">
    <source>
        <dbReference type="PROSITE" id="PS51918"/>
    </source>
</evidence>
<dbReference type="PANTHER" id="PTHR43409:SF15">
    <property type="entry name" value="PUTATIVE-RELATED"/>
    <property type="match status" value="1"/>
</dbReference>
<dbReference type="CDD" id="cd02065">
    <property type="entry name" value="B12-binding_like"/>
    <property type="match status" value="1"/>
</dbReference>
<dbReference type="Gene3D" id="3.40.50.280">
    <property type="entry name" value="Cobalamin-binding domain"/>
    <property type="match status" value="1"/>
</dbReference>
<evidence type="ECO:0000313" key="8">
    <source>
        <dbReference type="EMBL" id="MDC7225370.1"/>
    </source>
</evidence>
<dbReference type="PROSITE" id="PS51332">
    <property type="entry name" value="B12_BINDING"/>
    <property type="match status" value="1"/>
</dbReference>
<evidence type="ECO:0000256" key="5">
    <source>
        <dbReference type="ARBA" id="ARBA00023014"/>
    </source>
</evidence>
<dbReference type="CDD" id="cd01335">
    <property type="entry name" value="Radical_SAM"/>
    <property type="match status" value="1"/>
</dbReference>
<comment type="caution">
    <text evidence="8">The sequence shown here is derived from an EMBL/GenBank/DDBJ whole genome shotgun (WGS) entry which is preliminary data.</text>
</comment>
<keyword evidence="4" id="KW-0408">Iron</keyword>
<keyword evidence="5" id="KW-0411">Iron-sulfur</keyword>
<feature type="domain" description="Radical SAM core" evidence="7">
    <location>
        <begin position="208"/>
        <end position="435"/>
    </location>
</feature>
<dbReference type="Proteomes" id="UP001221217">
    <property type="component" value="Unassembled WGS sequence"/>
</dbReference>
<dbReference type="Gene3D" id="3.80.30.20">
    <property type="entry name" value="tm_1862 like domain"/>
    <property type="match status" value="1"/>
</dbReference>
<evidence type="ECO:0000313" key="9">
    <source>
        <dbReference type="Proteomes" id="UP001221217"/>
    </source>
</evidence>
<dbReference type="SMART" id="SM00729">
    <property type="entry name" value="Elp3"/>
    <property type="match status" value="1"/>
</dbReference>
<evidence type="ECO:0000256" key="3">
    <source>
        <dbReference type="ARBA" id="ARBA00022723"/>
    </source>
</evidence>
<dbReference type="GO" id="GO:0051536">
    <property type="term" value="F:iron-sulfur cluster binding"/>
    <property type="evidence" value="ECO:0007669"/>
    <property type="project" value="UniProtKB-KW"/>
</dbReference>
<dbReference type="GO" id="GO:0031419">
    <property type="term" value="F:cobalamin binding"/>
    <property type="evidence" value="ECO:0007669"/>
    <property type="project" value="InterPro"/>
</dbReference>
<dbReference type="Pfam" id="PF04055">
    <property type="entry name" value="Radical_SAM"/>
    <property type="match status" value="1"/>
</dbReference>
<dbReference type="SFLD" id="SFLDG01082">
    <property type="entry name" value="B12-binding_domain_containing"/>
    <property type="match status" value="1"/>
</dbReference>
<organism evidence="8 9">
    <name type="scientific">Candidatus Thalassospirochaeta sargassi</name>
    <dbReference type="NCBI Taxonomy" id="3119039"/>
    <lineage>
        <taxon>Bacteria</taxon>
        <taxon>Pseudomonadati</taxon>
        <taxon>Spirochaetota</taxon>
        <taxon>Spirochaetia</taxon>
        <taxon>Spirochaetales</taxon>
        <taxon>Spirochaetaceae</taxon>
        <taxon>Candidatus Thalassospirochaeta</taxon>
    </lineage>
</organism>
<sequence>MTDRPEALLIYPPVHDFALYDLYLKPYGLLNIAAMLEAGGWNTRLINALDYTDESTVEVEGSVRRKADGTGKFHRQTLKLPPELQGIRRKFARYGILKDVLKQKIAEEKPDAIFISSGMTYWYRGVVEAAELCRELWPDVPLIIGGVYASLMPEHCVRVCKPDYIAAGNMTLSGSTVLSESGRALNAFLEAGALPGAVPSSDAPLDHDCWNDAAVLRLNDGCPMNCGYCASRSLCGGFSPGRPEKVFKRLRLLAETRGTRNFAFYDDAVLFDSSSVFIPFLKQVVDYSSRTGTRFNFYTPNAMHIRYMTAEIADLMKSAGFQEVRLGFESASDEFHSEYDNKYSERGFHNTVRMLTDAGFDRSQIVVYILAGLPGQRASEVEDTIRFAADRGFTLSVSEFSPVPGSPMWPDCVARCSLPLEDEPLYHNNSFFPMEWEGFTRADMQRLKALSKQRL</sequence>